<proteinExistence type="predicted"/>
<feature type="domain" description="F-BAR" evidence="5">
    <location>
        <begin position="14"/>
        <end position="284"/>
    </location>
</feature>
<protein>
    <submittedName>
        <fullName evidence="6">Uncharacterized protein</fullName>
    </submittedName>
</protein>
<dbReference type="Gene3D" id="1.10.555.10">
    <property type="entry name" value="Rho GTPase activation protein"/>
    <property type="match status" value="1"/>
</dbReference>
<evidence type="ECO:0000313" key="7">
    <source>
        <dbReference type="Proteomes" id="UP001479436"/>
    </source>
</evidence>
<dbReference type="SUPFAM" id="SSF103657">
    <property type="entry name" value="BAR/IMD domain-like"/>
    <property type="match status" value="1"/>
</dbReference>
<feature type="compositionally biased region" description="Polar residues" evidence="3">
    <location>
        <begin position="542"/>
        <end position="558"/>
    </location>
</feature>
<dbReference type="PROSITE" id="PS51741">
    <property type="entry name" value="F_BAR"/>
    <property type="match status" value="1"/>
</dbReference>
<dbReference type="SUPFAM" id="SSF48350">
    <property type="entry name" value="GTPase activation domain, GAP"/>
    <property type="match status" value="1"/>
</dbReference>
<dbReference type="Gene3D" id="1.20.1270.60">
    <property type="entry name" value="Arfaptin homology (AH) domain/BAR domain"/>
    <property type="match status" value="1"/>
</dbReference>
<sequence>MPNHASVRSADSSDDLDLVITNVEHSYQYVKDMTEGNQLELASLLNFFRNRLIIEEQYWKSLDKLAKRQAELFPLMTGASNLMTTCQQAFKAIVYAHEDLAILHKNIAEKLSKDIVERLAVIKDNHRSKGSHIKSVLKSANKEYLEYRTQVLPKLHKSYISKCESLKQAFGNDEENQAKPNQSPRHRQTNSKNFVKYTKAKKDLDDADEEYRQGIQKLERVRQKHALQTKNAFEESKDLESERIEETKEIFQKYGSVEQEMCKGTTSVLDQIFPYVECIKPEVDIRLFSASRQPHDCTLPQPVYYKNYYVGVTKDLIFGVPLTEHHRLKKRHVPLIVEKCIDFVDNHGLNREGIYRVSGKHSQIQQLRQAFEKNEAISLEDDTSVASVASLLKTYIRELPEPLFPFPFNERVEYSRNSDPEDRRLILRQRLSALPDAHLYTLLYLSRHLSRVVQHSDVNKMNISNICLIFTPVIFHDTPDSTGAGSLAEWQYDIVLEDLVGNIDGISDADGLLKVEGLSAKSRLSRLSISASPRQHNRKLSSETILTSSPENSHSANTILSESSGENLFFEPSMDFLNTTARGSQSSLDSHLSQEQHISLSLNGISELSLTSIPEASFEASSSNSSSSINQMSPSMPPPIPSRINSSPRSSISSNRSWNREPIREDIIQSESLSECEILEPPTAESKWSGLRIPAAPRSRSMSP</sequence>
<dbReference type="InterPro" id="IPR000198">
    <property type="entry name" value="RhoGAP_dom"/>
</dbReference>
<evidence type="ECO:0000256" key="2">
    <source>
        <dbReference type="PROSITE-ProRule" id="PRU01077"/>
    </source>
</evidence>
<feature type="compositionally biased region" description="Low complexity" evidence="3">
    <location>
        <begin position="642"/>
        <end position="657"/>
    </location>
</feature>
<feature type="compositionally biased region" description="Low complexity" evidence="3">
    <location>
        <begin position="621"/>
        <end position="634"/>
    </location>
</feature>
<feature type="non-terminal residue" evidence="6">
    <location>
        <position position="704"/>
    </location>
</feature>
<dbReference type="Pfam" id="PF00611">
    <property type="entry name" value="FCH"/>
    <property type="match status" value="1"/>
</dbReference>
<keyword evidence="2" id="KW-0175">Coiled coil</keyword>
<keyword evidence="7" id="KW-1185">Reference proteome</keyword>
<evidence type="ECO:0000313" key="6">
    <source>
        <dbReference type="EMBL" id="KAK9695962.1"/>
    </source>
</evidence>
<feature type="region of interest" description="Disordered" evidence="3">
    <location>
        <begin position="530"/>
        <end position="558"/>
    </location>
</feature>
<accession>A0ABR2VRV1</accession>
<dbReference type="InterPro" id="IPR001060">
    <property type="entry name" value="FCH_dom"/>
</dbReference>
<gene>
    <name evidence="6" type="ORF">K7432_012712</name>
</gene>
<organism evidence="6 7">
    <name type="scientific">Basidiobolus ranarum</name>
    <dbReference type="NCBI Taxonomy" id="34480"/>
    <lineage>
        <taxon>Eukaryota</taxon>
        <taxon>Fungi</taxon>
        <taxon>Fungi incertae sedis</taxon>
        <taxon>Zoopagomycota</taxon>
        <taxon>Entomophthoromycotina</taxon>
        <taxon>Basidiobolomycetes</taxon>
        <taxon>Basidiobolales</taxon>
        <taxon>Basidiobolaceae</taxon>
        <taxon>Basidiobolus</taxon>
    </lineage>
</organism>
<reference evidence="6 7" key="1">
    <citation type="submission" date="2023-04" db="EMBL/GenBank/DDBJ databases">
        <title>Genome of Basidiobolus ranarum AG-B5.</title>
        <authorList>
            <person name="Stajich J.E."/>
            <person name="Carter-House D."/>
            <person name="Gryganskyi A."/>
        </authorList>
    </citation>
    <scope>NUCLEOTIDE SEQUENCE [LARGE SCALE GENOMIC DNA]</scope>
    <source>
        <strain evidence="6 7">AG-B5</strain>
    </source>
</reference>
<keyword evidence="1" id="KW-0343">GTPase activation</keyword>
<dbReference type="PANTHER" id="PTHR23176">
    <property type="entry name" value="RHO/RAC/CDC GTPASE-ACTIVATING PROTEIN"/>
    <property type="match status" value="1"/>
</dbReference>
<evidence type="ECO:0000256" key="1">
    <source>
        <dbReference type="ARBA" id="ARBA00022468"/>
    </source>
</evidence>
<feature type="domain" description="Rho-GAP" evidence="4">
    <location>
        <begin position="320"/>
        <end position="507"/>
    </location>
</feature>
<dbReference type="PANTHER" id="PTHR23176:SF129">
    <property type="entry name" value="RHO GTPASE ACTIVATING PROTEIN AT 16F, ISOFORM E-RELATED"/>
    <property type="match status" value="1"/>
</dbReference>
<dbReference type="SMART" id="SM00324">
    <property type="entry name" value="RhoGAP"/>
    <property type="match status" value="1"/>
</dbReference>
<dbReference type="InterPro" id="IPR008936">
    <property type="entry name" value="Rho_GTPase_activation_prot"/>
</dbReference>
<dbReference type="PROSITE" id="PS50238">
    <property type="entry name" value="RHOGAP"/>
    <property type="match status" value="1"/>
</dbReference>
<feature type="compositionally biased region" description="Basic and acidic residues" evidence="3">
    <location>
        <begin position="658"/>
        <end position="667"/>
    </location>
</feature>
<evidence type="ECO:0000259" key="5">
    <source>
        <dbReference type="PROSITE" id="PS51741"/>
    </source>
</evidence>
<comment type="caution">
    <text evidence="6">The sequence shown here is derived from an EMBL/GenBank/DDBJ whole genome shotgun (WGS) entry which is preliminary data.</text>
</comment>
<dbReference type="InterPro" id="IPR050729">
    <property type="entry name" value="Rho-GAP"/>
</dbReference>
<evidence type="ECO:0000259" key="4">
    <source>
        <dbReference type="PROSITE" id="PS50238"/>
    </source>
</evidence>
<dbReference type="Pfam" id="PF00620">
    <property type="entry name" value="RhoGAP"/>
    <property type="match status" value="1"/>
</dbReference>
<dbReference type="InterPro" id="IPR031160">
    <property type="entry name" value="F_BAR_dom"/>
</dbReference>
<dbReference type="InterPro" id="IPR027267">
    <property type="entry name" value="AH/BAR_dom_sf"/>
</dbReference>
<feature type="region of interest" description="Disordered" evidence="3">
    <location>
        <begin position="173"/>
        <end position="196"/>
    </location>
</feature>
<name>A0ABR2VRV1_9FUNG</name>
<dbReference type="EMBL" id="JASJQH010008017">
    <property type="protein sequence ID" value="KAK9695962.1"/>
    <property type="molecule type" value="Genomic_DNA"/>
</dbReference>
<dbReference type="CDD" id="cd00159">
    <property type="entry name" value="RhoGAP"/>
    <property type="match status" value="1"/>
</dbReference>
<dbReference type="Proteomes" id="UP001479436">
    <property type="component" value="Unassembled WGS sequence"/>
</dbReference>
<evidence type="ECO:0000256" key="3">
    <source>
        <dbReference type="SAM" id="MobiDB-lite"/>
    </source>
</evidence>
<feature type="region of interest" description="Disordered" evidence="3">
    <location>
        <begin position="619"/>
        <end position="704"/>
    </location>
</feature>